<feature type="region of interest" description="Disordered" evidence="2">
    <location>
        <begin position="135"/>
        <end position="207"/>
    </location>
</feature>
<organism evidence="4 5">
    <name type="scientific">Xanthoceras sorbifolium</name>
    <dbReference type="NCBI Taxonomy" id="99658"/>
    <lineage>
        <taxon>Eukaryota</taxon>
        <taxon>Viridiplantae</taxon>
        <taxon>Streptophyta</taxon>
        <taxon>Embryophyta</taxon>
        <taxon>Tracheophyta</taxon>
        <taxon>Spermatophyta</taxon>
        <taxon>Magnoliopsida</taxon>
        <taxon>eudicotyledons</taxon>
        <taxon>Gunneridae</taxon>
        <taxon>Pentapetalae</taxon>
        <taxon>rosids</taxon>
        <taxon>malvids</taxon>
        <taxon>Sapindales</taxon>
        <taxon>Sapindaceae</taxon>
        <taxon>Xanthoceroideae</taxon>
        <taxon>Xanthoceras</taxon>
    </lineage>
</organism>
<evidence type="ECO:0000259" key="3">
    <source>
        <dbReference type="PROSITE" id="PS50105"/>
    </source>
</evidence>
<dbReference type="InterPro" id="IPR013761">
    <property type="entry name" value="SAM/pointed_sf"/>
</dbReference>
<dbReference type="EMBL" id="JAFEMO010000001">
    <property type="protein sequence ID" value="KAH7578525.1"/>
    <property type="molecule type" value="Genomic_DNA"/>
</dbReference>
<dbReference type="PANTHER" id="PTHR10627">
    <property type="entry name" value="SCP160"/>
    <property type="match status" value="1"/>
</dbReference>
<dbReference type="Gene3D" id="1.10.150.50">
    <property type="entry name" value="Transcription Factor, Ets-1"/>
    <property type="match status" value="1"/>
</dbReference>
<dbReference type="CDD" id="cd09487">
    <property type="entry name" value="SAM_superfamily"/>
    <property type="match status" value="1"/>
</dbReference>
<evidence type="ECO:0000256" key="1">
    <source>
        <dbReference type="ARBA" id="ARBA00022737"/>
    </source>
</evidence>
<accession>A0ABQ8IP89</accession>
<proteinExistence type="predicted"/>
<protein>
    <recommendedName>
        <fullName evidence="3">SAM domain-containing protein</fullName>
    </recommendedName>
</protein>
<evidence type="ECO:0000313" key="4">
    <source>
        <dbReference type="EMBL" id="KAH7578525.1"/>
    </source>
</evidence>
<dbReference type="Pfam" id="PF00536">
    <property type="entry name" value="SAM_1"/>
    <property type="match status" value="1"/>
</dbReference>
<dbReference type="SUPFAM" id="SSF47769">
    <property type="entry name" value="SAM/Pointed domain"/>
    <property type="match status" value="1"/>
</dbReference>
<dbReference type="InterPro" id="IPR001660">
    <property type="entry name" value="SAM"/>
</dbReference>
<sequence length="325" mass="35716">MGEPPEGQLNGVVLGGGAPMNVPSSDTVGSKRQRRPSVRLGDIGGDHHHHQHHQQPPYDSHLRRATAAATSATATIGNAKQFKHHQMTTTLDHKKDANKSSKTRALTNLSANSGELNETLDENLDSIAIGSWKVKDSKKRGSVKRARSNWVSKNNDGVAAADNNNDNNGNANNNFEGDSKYSGGDDTDDGYREFNMENSESPLKEQSPIHSLENLAVDGHEREAVYYNRRGSFRGNRDHNDGMELSGPSDNDVRDWNRSGSEDGVRIWLNSLGLGRYAPVFEIHEVDDEVLPMLTLEDLKDMGINAVGSRRKMYCAIQKLGKGFS</sequence>
<dbReference type="SMART" id="SM00454">
    <property type="entry name" value="SAM"/>
    <property type="match status" value="1"/>
</dbReference>
<comment type="caution">
    <text evidence="4">The sequence shown here is derived from an EMBL/GenBank/DDBJ whole genome shotgun (WGS) entry which is preliminary data.</text>
</comment>
<feature type="domain" description="SAM" evidence="3">
    <location>
        <begin position="260"/>
        <end position="323"/>
    </location>
</feature>
<evidence type="ECO:0000313" key="5">
    <source>
        <dbReference type="Proteomes" id="UP000827721"/>
    </source>
</evidence>
<evidence type="ECO:0000256" key="2">
    <source>
        <dbReference type="SAM" id="MobiDB-lite"/>
    </source>
</evidence>
<gene>
    <name evidence="4" type="ORF">JRO89_XS01G0393100</name>
</gene>
<feature type="region of interest" description="Disordered" evidence="2">
    <location>
        <begin position="90"/>
        <end position="109"/>
    </location>
</feature>
<dbReference type="PROSITE" id="PS50105">
    <property type="entry name" value="SAM_DOMAIN"/>
    <property type="match status" value="1"/>
</dbReference>
<keyword evidence="1" id="KW-0677">Repeat</keyword>
<feature type="region of interest" description="Disordered" evidence="2">
    <location>
        <begin position="1"/>
        <end position="60"/>
    </location>
</feature>
<name>A0ABQ8IP89_9ROSI</name>
<dbReference type="Proteomes" id="UP000827721">
    <property type="component" value="Unassembled WGS sequence"/>
</dbReference>
<reference evidence="4 5" key="1">
    <citation type="submission" date="2021-02" db="EMBL/GenBank/DDBJ databases">
        <title>Plant Genome Project.</title>
        <authorList>
            <person name="Zhang R.-G."/>
        </authorList>
    </citation>
    <scope>NUCLEOTIDE SEQUENCE [LARGE SCALE GENOMIC DNA]</scope>
    <source>
        <tissue evidence="4">Leaves</tissue>
    </source>
</reference>
<keyword evidence="5" id="KW-1185">Reference proteome</keyword>
<feature type="compositionally biased region" description="Low complexity" evidence="2">
    <location>
        <begin position="154"/>
        <end position="174"/>
    </location>
</feature>
<dbReference type="PANTHER" id="PTHR10627:SF69">
    <property type="entry name" value="PROTEIN BICAUDAL C"/>
    <property type="match status" value="1"/>
</dbReference>
<feature type="compositionally biased region" description="Basic residues" evidence="2">
    <location>
        <begin position="136"/>
        <end position="147"/>
    </location>
</feature>